<dbReference type="GO" id="GO:0045893">
    <property type="term" value="P:positive regulation of DNA-templated transcription"/>
    <property type="evidence" value="ECO:0007669"/>
    <property type="project" value="TreeGrafter"/>
</dbReference>
<dbReference type="InterPro" id="IPR034581">
    <property type="entry name" value="PTAC12"/>
</dbReference>
<dbReference type="GO" id="GO:0009507">
    <property type="term" value="C:chloroplast"/>
    <property type="evidence" value="ECO:0007669"/>
    <property type="project" value="InterPro"/>
</dbReference>
<accession>A0A843UHJ6</accession>
<dbReference type="GO" id="GO:0042793">
    <property type="term" value="P:plastid transcription"/>
    <property type="evidence" value="ECO:0007669"/>
    <property type="project" value="TreeGrafter"/>
</dbReference>
<dbReference type="AlphaFoldDB" id="A0A843UHJ6"/>
<proteinExistence type="predicted"/>
<gene>
    <name evidence="2" type="ORF">Taro_013824</name>
</gene>
<comment type="caution">
    <text evidence="2">The sequence shown here is derived from an EMBL/GenBank/DDBJ whole genome shotgun (WGS) entry which is preliminary data.</text>
</comment>
<evidence type="ECO:0000313" key="3">
    <source>
        <dbReference type="Proteomes" id="UP000652761"/>
    </source>
</evidence>
<dbReference type="PANTHER" id="PTHR35720:SF1">
    <property type="entry name" value="PROTEIN PLASTID TRANSCRIPTIONALLY ACTIVE 12, CHLOROPLASTIC"/>
    <property type="match status" value="1"/>
</dbReference>
<name>A0A843UHJ6_COLES</name>
<feature type="region of interest" description="Disordered" evidence="1">
    <location>
        <begin position="41"/>
        <end position="162"/>
    </location>
</feature>
<dbReference type="PANTHER" id="PTHR35720">
    <property type="entry name" value="PROTEIN PLASTID TRANSCRIPTIONALLY ACTIVE 12, CHLOROPLASTIC"/>
    <property type="match status" value="1"/>
</dbReference>
<keyword evidence="3" id="KW-1185">Reference proteome</keyword>
<feature type="compositionally biased region" description="Polar residues" evidence="1">
    <location>
        <begin position="133"/>
        <end position="142"/>
    </location>
</feature>
<dbReference type="OrthoDB" id="2019670at2759"/>
<organism evidence="2 3">
    <name type="scientific">Colocasia esculenta</name>
    <name type="common">Wild taro</name>
    <name type="synonym">Arum esculentum</name>
    <dbReference type="NCBI Taxonomy" id="4460"/>
    <lineage>
        <taxon>Eukaryota</taxon>
        <taxon>Viridiplantae</taxon>
        <taxon>Streptophyta</taxon>
        <taxon>Embryophyta</taxon>
        <taxon>Tracheophyta</taxon>
        <taxon>Spermatophyta</taxon>
        <taxon>Magnoliopsida</taxon>
        <taxon>Liliopsida</taxon>
        <taxon>Araceae</taxon>
        <taxon>Aroideae</taxon>
        <taxon>Colocasieae</taxon>
        <taxon>Colocasia</taxon>
    </lineage>
</organism>
<dbReference type="GO" id="GO:0090228">
    <property type="term" value="P:positive regulation of red or far-red light signaling pathway"/>
    <property type="evidence" value="ECO:0007669"/>
    <property type="project" value="InterPro"/>
</dbReference>
<protein>
    <submittedName>
        <fullName evidence="2">Uncharacterized protein</fullName>
    </submittedName>
</protein>
<dbReference type="EMBL" id="NMUH01000562">
    <property type="protein sequence ID" value="MQL81360.1"/>
    <property type="molecule type" value="Genomic_DNA"/>
</dbReference>
<sequence length="281" mass="31508">SLQTSFFGSFASRKLQLVGSQGLSSSRKIGKLPIYVKCSTKDGQCDPSSVERPPYYSYMDSTSGQLEPASGARASIPGQEYWPEGTVNRVNAARAPEPTGISVGNPSYGKTPGSRRRKYKGRVAASESAEATMKSTDSSAPLSESSDDTSDESKDPSEEYVIYQTEVKEENLSTYELDKRLGNPHPFVDPAVKKPIEEPRTSEELWWNWRKPEKEQWSRWQRRRPDVETVILMVFAKAMAETGQIKLYGDHPTITETTLARARKNVFKEERYLKKQVALPA</sequence>
<dbReference type="GO" id="GO:0009416">
    <property type="term" value="P:response to light stimulus"/>
    <property type="evidence" value="ECO:0007669"/>
    <property type="project" value="InterPro"/>
</dbReference>
<dbReference type="GO" id="GO:0005634">
    <property type="term" value="C:nucleus"/>
    <property type="evidence" value="ECO:0007669"/>
    <property type="project" value="InterPro"/>
</dbReference>
<evidence type="ECO:0000256" key="1">
    <source>
        <dbReference type="SAM" id="MobiDB-lite"/>
    </source>
</evidence>
<dbReference type="Proteomes" id="UP000652761">
    <property type="component" value="Unassembled WGS sequence"/>
</dbReference>
<feature type="non-terminal residue" evidence="2">
    <location>
        <position position="1"/>
    </location>
</feature>
<reference evidence="2" key="1">
    <citation type="submission" date="2017-07" db="EMBL/GenBank/DDBJ databases">
        <title>Taro Niue Genome Assembly and Annotation.</title>
        <authorList>
            <person name="Atibalentja N."/>
            <person name="Keating K."/>
            <person name="Fields C.J."/>
        </authorList>
    </citation>
    <scope>NUCLEOTIDE SEQUENCE</scope>
    <source>
        <strain evidence="2">Niue_2</strain>
        <tissue evidence="2">Leaf</tissue>
    </source>
</reference>
<evidence type="ECO:0000313" key="2">
    <source>
        <dbReference type="EMBL" id="MQL81360.1"/>
    </source>
</evidence>